<gene>
    <name evidence="2" type="ORF">H7A79_2369</name>
</gene>
<accession>A0A7H1M802</accession>
<dbReference type="RefSeq" id="WP_187000457.1">
    <property type="nucleotide sequence ID" value="NZ_CP060414.2"/>
</dbReference>
<dbReference type="KEGG" id="nmus:H7A79_2369"/>
<evidence type="ECO:0000313" key="3">
    <source>
        <dbReference type="Proteomes" id="UP000516412"/>
    </source>
</evidence>
<sequence length="103" mass="11957">MNIGIGVIPVVLSEDGKTLRIDNRSYSKISESDFTAFKTELEQNEKLCKQLEEEYRNKRNSLKDPAWGAPLEERKAAEAQREKLVNEYKLKKEKIAYCRASIY</sequence>
<proteinExistence type="predicted"/>
<dbReference type="AlphaFoldDB" id="A0A7H1M802"/>
<keyword evidence="3" id="KW-1185">Reference proteome</keyword>
<evidence type="ECO:0000313" key="2">
    <source>
        <dbReference type="EMBL" id="QNT57767.1"/>
    </source>
</evidence>
<organism evidence="2 3">
    <name type="scientific">Neisseria musculi</name>
    <dbReference type="NCBI Taxonomy" id="1815583"/>
    <lineage>
        <taxon>Bacteria</taxon>
        <taxon>Pseudomonadati</taxon>
        <taxon>Pseudomonadota</taxon>
        <taxon>Betaproteobacteria</taxon>
        <taxon>Neisseriales</taxon>
        <taxon>Neisseriaceae</taxon>
        <taxon>Neisseria</taxon>
    </lineage>
</organism>
<evidence type="ECO:0000256" key="1">
    <source>
        <dbReference type="SAM" id="Coils"/>
    </source>
</evidence>
<dbReference type="Proteomes" id="UP000516412">
    <property type="component" value="Chromosome"/>
</dbReference>
<reference evidence="2" key="1">
    <citation type="submission" date="2024-06" db="EMBL/GenBank/DDBJ databases">
        <title>Complete Genome Sequence of mouse commensal type strain Neisseria musculi.</title>
        <authorList>
            <person name="Thapa E."/>
            <person name="Aluvathingal J."/>
            <person name="Nadendla S."/>
            <person name="Mehta A."/>
            <person name="Tettelin H."/>
            <person name="Weyand N.J."/>
        </authorList>
    </citation>
    <scope>NUCLEOTIDE SEQUENCE</scope>
    <source>
        <strain evidence="2">NW831</strain>
    </source>
</reference>
<protein>
    <submittedName>
        <fullName evidence="2">Uncharacterized protein</fullName>
    </submittedName>
</protein>
<name>A0A7H1M802_9NEIS</name>
<feature type="coiled-coil region" evidence="1">
    <location>
        <begin position="34"/>
        <end position="94"/>
    </location>
</feature>
<keyword evidence="1" id="KW-0175">Coiled coil</keyword>
<dbReference type="EMBL" id="CP060414">
    <property type="protein sequence ID" value="QNT57767.1"/>
    <property type="molecule type" value="Genomic_DNA"/>
</dbReference>